<dbReference type="Pfam" id="PF00587">
    <property type="entry name" value="tRNA-synt_2b"/>
    <property type="match status" value="1"/>
</dbReference>
<evidence type="ECO:0000256" key="2">
    <source>
        <dbReference type="ARBA" id="ARBA00022490"/>
    </source>
</evidence>
<dbReference type="SUPFAM" id="SSF55681">
    <property type="entry name" value="Class II aaRS and biotin synthetases"/>
    <property type="match status" value="1"/>
</dbReference>
<evidence type="ECO:0000256" key="5">
    <source>
        <dbReference type="ARBA" id="ARBA00022840"/>
    </source>
</evidence>
<feature type="binding site" evidence="8">
    <location>
        <begin position="195"/>
        <end position="197"/>
    </location>
    <ligand>
        <name>ATP</name>
        <dbReference type="ChEBI" id="CHEBI:30616"/>
    </ligand>
</feature>
<dbReference type="InterPro" id="IPR022961">
    <property type="entry name" value="Gly_tRNA_ligase_bac"/>
</dbReference>
<keyword evidence="11" id="KW-1185">Reference proteome</keyword>
<feature type="domain" description="Aminoacyl-transfer RNA synthetases class-II family profile" evidence="9">
    <location>
        <begin position="8"/>
        <end position="365"/>
    </location>
</feature>
<dbReference type="InterPro" id="IPR004154">
    <property type="entry name" value="Anticodon-bd"/>
</dbReference>
<evidence type="ECO:0000256" key="6">
    <source>
        <dbReference type="ARBA" id="ARBA00022917"/>
    </source>
</evidence>
<dbReference type="RefSeq" id="WP_086994738.1">
    <property type="nucleotide sequence ID" value="NZ_FUHW01000011.1"/>
</dbReference>
<dbReference type="EC" id="6.1.1.14" evidence="8"/>
<dbReference type="InterPro" id="IPR027031">
    <property type="entry name" value="Gly-tRNA_synthase/POLG2"/>
</dbReference>
<evidence type="ECO:0000256" key="7">
    <source>
        <dbReference type="ARBA" id="ARBA00023146"/>
    </source>
</evidence>
<feature type="binding site" evidence="8">
    <location>
        <begin position="282"/>
        <end position="283"/>
    </location>
    <ligand>
        <name>ATP</name>
        <dbReference type="ChEBI" id="CHEBI:30616"/>
    </ligand>
</feature>
<dbReference type="GO" id="GO:1990742">
    <property type="term" value="C:microvesicle"/>
    <property type="evidence" value="ECO:0007669"/>
    <property type="project" value="UniProtKB-ARBA"/>
</dbReference>
<dbReference type="Gene3D" id="3.30.930.10">
    <property type="entry name" value="Bira Bifunctional Protein, Domain 2"/>
    <property type="match status" value="1"/>
</dbReference>
<dbReference type="SUPFAM" id="SSF52954">
    <property type="entry name" value="Class II aaRS ABD-related"/>
    <property type="match status" value="1"/>
</dbReference>
<comment type="subcellular location">
    <subcellularLocation>
        <location evidence="8">Cytoplasm</location>
    </subcellularLocation>
</comment>
<feature type="binding site" evidence="8">
    <location>
        <position position="100"/>
    </location>
    <ligand>
        <name>substrate</name>
    </ligand>
</feature>
<dbReference type="GO" id="GO:0004820">
    <property type="term" value="F:glycine-tRNA ligase activity"/>
    <property type="evidence" value="ECO:0007669"/>
    <property type="project" value="UniProtKB-UniRule"/>
</dbReference>
<dbReference type="Pfam" id="PF03129">
    <property type="entry name" value="HGTP_anticodon"/>
    <property type="match status" value="1"/>
</dbReference>
<evidence type="ECO:0000256" key="4">
    <source>
        <dbReference type="ARBA" id="ARBA00022741"/>
    </source>
</evidence>
<dbReference type="GO" id="GO:0070062">
    <property type="term" value="C:extracellular exosome"/>
    <property type="evidence" value="ECO:0007669"/>
    <property type="project" value="UniProtKB-ARBA"/>
</dbReference>
<dbReference type="GO" id="GO:0006426">
    <property type="term" value="P:glycyl-tRNA aminoacylation"/>
    <property type="evidence" value="ECO:0007669"/>
    <property type="project" value="UniProtKB-UniRule"/>
</dbReference>
<organism evidence="10 11">
    <name type="scientific">Arthrobacter rhombi</name>
    <dbReference type="NCBI Taxonomy" id="71253"/>
    <lineage>
        <taxon>Bacteria</taxon>
        <taxon>Bacillati</taxon>
        <taxon>Actinomycetota</taxon>
        <taxon>Actinomycetes</taxon>
        <taxon>Micrococcales</taxon>
        <taxon>Micrococcaceae</taxon>
        <taxon>Arthrobacter</taxon>
    </lineage>
</organism>
<dbReference type="EMBL" id="FUHW01000011">
    <property type="protein sequence ID" value="SJM50473.1"/>
    <property type="molecule type" value="Genomic_DNA"/>
</dbReference>
<comment type="catalytic activity">
    <reaction evidence="8">
        <text>tRNA(Gly) + glycine + ATP = glycyl-tRNA(Gly) + AMP + diphosphate</text>
        <dbReference type="Rhea" id="RHEA:16013"/>
        <dbReference type="Rhea" id="RHEA-COMP:9664"/>
        <dbReference type="Rhea" id="RHEA-COMP:9683"/>
        <dbReference type="ChEBI" id="CHEBI:30616"/>
        <dbReference type="ChEBI" id="CHEBI:33019"/>
        <dbReference type="ChEBI" id="CHEBI:57305"/>
        <dbReference type="ChEBI" id="CHEBI:78442"/>
        <dbReference type="ChEBI" id="CHEBI:78522"/>
        <dbReference type="ChEBI" id="CHEBI:456215"/>
        <dbReference type="EC" id="6.1.1.14"/>
    </reaction>
</comment>
<evidence type="ECO:0000313" key="10">
    <source>
        <dbReference type="EMBL" id="SJM50473.1"/>
    </source>
</evidence>
<dbReference type="PANTHER" id="PTHR10745:SF8">
    <property type="entry name" value="DNA POLYMERASE SUBUNIT GAMMA-2, MITOCHONDRIAL"/>
    <property type="match status" value="1"/>
</dbReference>
<gene>
    <name evidence="8" type="primary">glyQS</name>
    <name evidence="10" type="ORF">FM101_02070</name>
</gene>
<feature type="binding site" evidence="8">
    <location>
        <begin position="326"/>
        <end position="329"/>
    </location>
    <ligand>
        <name>ATP</name>
        <dbReference type="ChEBI" id="CHEBI:30616"/>
    </ligand>
</feature>
<dbReference type="FunFam" id="3.40.50.800:FF:000002">
    <property type="entry name" value="Glycine--tRNA ligase"/>
    <property type="match status" value="1"/>
</dbReference>
<dbReference type="InterPro" id="IPR033731">
    <property type="entry name" value="GlyRS-like_core"/>
</dbReference>
<dbReference type="GO" id="GO:0015966">
    <property type="term" value="P:diadenosine tetraphosphate biosynthetic process"/>
    <property type="evidence" value="ECO:0007669"/>
    <property type="project" value="UniProtKB-ARBA"/>
</dbReference>
<dbReference type="InterPro" id="IPR002315">
    <property type="entry name" value="tRNA-synt_gly"/>
</dbReference>
<proteinExistence type="inferred from homology"/>
<comment type="similarity">
    <text evidence="1 8">Belongs to the class-II aminoacyl-tRNA synthetase family.</text>
</comment>
<feature type="binding site" evidence="8">
    <location>
        <begin position="322"/>
        <end position="326"/>
    </location>
    <ligand>
        <name>substrate</name>
    </ligand>
</feature>
<dbReference type="GO" id="GO:0005829">
    <property type="term" value="C:cytosol"/>
    <property type="evidence" value="ECO:0007669"/>
    <property type="project" value="UniProtKB-ARBA"/>
</dbReference>
<dbReference type="InterPro" id="IPR036621">
    <property type="entry name" value="Anticodon-bd_dom_sf"/>
</dbReference>
<dbReference type="NCBIfam" id="TIGR00389">
    <property type="entry name" value="glyS_dimeric"/>
    <property type="match status" value="1"/>
</dbReference>
<dbReference type="Gene3D" id="3.40.50.800">
    <property type="entry name" value="Anticodon-binding domain"/>
    <property type="match status" value="1"/>
</dbReference>
<feature type="binding site" evidence="8">
    <location>
        <begin position="210"/>
        <end position="214"/>
    </location>
    <ligand>
        <name>substrate</name>
    </ligand>
</feature>
<dbReference type="InterPro" id="IPR006195">
    <property type="entry name" value="aa-tRNA-synth_II"/>
</dbReference>
<dbReference type="GO" id="GO:0046983">
    <property type="term" value="F:protein dimerization activity"/>
    <property type="evidence" value="ECO:0007669"/>
    <property type="project" value="UniProtKB-ARBA"/>
</dbReference>
<dbReference type="CDD" id="cd00858">
    <property type="entry name" value="GlyRS_anticodon"/>
    <property type="match status" value="1"/>
</dbReference>
<dbReference type="AlphaFoldDB" id="A0A1R4F3S3"/>
<dbReference type="GO" id="GO:0004081">
    <property type="term" value="F:bis(5'-nucleosyl)-tetraphosphatase (asymmetrical) activity"/>
    <property type="evidence" value="ECO:0007669"/>
    <property type="project" value="UniProtKB-ARBA"/>
</dbReference>
<name>A0A1R4F3S3_9MICC</name>
<evidence type="ECO:0000256" key="1">
    <source>
        <dbReference type="ARBA" id="ARBA00008226"/>
    </source>
</evidence>
<dbReference type="InterPro" id="IPR045864">
    <property type="entry name" value="aa-tRNA-synth_II/BPL/LPL"/>
</dbReference>
<dbReference type="HAMAP" id="MF_00253_B">
    <property type="entry name" value="Gly_tRNA_synth_B"/>
    <property type="match status" value="1"/>
</dbReference>
<dbReference type="NCBIfam" id="NF003211">
    <property type="entry name" value="PRK04173.1"/>
    <property type="match status" value="1"/>
</dbReference>
<sequence>MAPQSPLDQVISLAKRRGFVFQAGEIYGGSRSAWDYGPLGTELKENIKREWWQSFVRGREDMVGLDSSIILPKAVWEASGHVATFTDPLVECTSCHRRHREDHLIEAFTARKKREPVDGMSEIACPDCGNKGGWTEPQLFSGLVKTYLGPVDNEAGLTFLRPETAQGIFVNFNNVLTTSRKKPPFGIGQIGKAFRNEITPGNFIFRTREFEQMEIEFFTAPEDAEHWYREWIDACWAWFLDLGINPENMRQYDVPDGERAHYSAGTIDFEYRFGFKGSEWGELMGVANRTDYDLNAHTEGSGTELSYFDQATGERFTPYVIEPSFGLTRSMMAFLVDAYTEDEAPNSKGGVDKRTVLKLDPRLAPVKAAVLPLSRNEELTPKAKDLAAELRKHWNVDFDDAGAIGRRYRRQDEIGTPFCITVDFDTLEDHAVTIRERDTMNQERVALDQVKSYLASRLLGA</sequence>
<evidence type="ECO:0000313" key="11">
    <source>
        <dbReference type="Proteomes" id="UP000195913"/>
    </source>
</evidence>
<dbReference type="GO" id="GO:0005524">
    <property type="term" value="F:ATP binding"/>
    <property type="evidence" value="ECO:0007669"/>
    <property type="project" value="UniProtKB-UniRule"/>
</dbReference>
<evidence type="ECO:0000256" key="3">
    <source>
        <dbReference type="ARBA" id="ARBA00022598"/>
    </source>
</evidence>
<accession>A0A1R4F3S3</accession>
<dbReference type="PROSITE" id="PS50862">
    <property type="entry name" value="AA_TRNA_LIGASE_II"/>
    <property type="match status" value="1"/>
</dbReference>
<comment type="subunit">
    <text evidence="8">Homodimer.</text>
</comment>
<dbReference type="PRINTS" id="PR01043">
    <property type="entry name" value="TRNASYNTHGLY"/>
</dbReference>
<feature type="binding site" evidence="8">
    <location>
        <begin position="205"/>
        <end position="210"/>
    </location>
    <ligand>
        <name>ATP</name>
        <dbReference type="ChEBI" id="CHEBI:30616"/>
    </ligand>
</feature>
<dbReference type="Proteomes" id="UP000195913">
    <property type="component" value="Unassembled WGS sequence"/>
</dbReference>
<protein>
    <recommendedName>
        <fullName evidence="8">Glycine--tRNA ligase</fullName>
        <ecNumber evidence="8">6.1.1.14</ecNumber>
    </recommendedName>
    <alternativeName>
        <fullName evidence="8">Glycyl-tRNA synthetase</fullName>
        <shortName evidence="8">GlyRS</shortName>
    </alternativeName>
</protein>
<comment type="function">
    <text evidence="8">Catalyzes the attachment of glycine to tRNA(Gly).</text>
</comment>
<evidence type="ECO:0000256" key="8">
    <source>
        <dbReference type="HAMAP-Rule" id="MF_00253"/>
    </source>
</evidence>
<keyword evidence="5 8" id="KW-0067">ATP-binding</keyword>
<evidence type="ECO:0000259" key="9">
    <source>
        <dbReference type="PROSITE" id="PS50862"/>
    </source>
</evidence>
<keyword evidence="7 8" id="KW-0030">Aminoacyl-tRNA synthetase</keyword>
<feature type="binding site" evidence="8">
    <location>
        <position position="163"/>
    </location>
    <ligand>
        <name>substrate</name>
    </ligand>
</feature>
<reference evidence="10 11" key="1">
    <citation type="submission" date="2017-02" db="EMBL/GenBank/DDBJ databases">
        <authorList>
            <person name="Peterson S.W."/>
        </authorList>
    </citation>
    <scope>NUCLEOTIDE SEQUENCE [LARGE SCALE GENOMIC DNA]</scope>
    <source>
        <strain evidence="10 11">B Ar 00.02</strain>
    </source>
</reference>
<dbReference type="PANTHER" id="PTHR10745">
    <property type="entry name" value="GLYCYL-TRNA SYNTHETASE/DNA POLYMERASE SUBUNIT GAMMA-2"/>
    <property type="match status" value="1"/>
</dbReference>
<keyword evidence="3 8" id="KW-0436">Ligase</keyword>
<dbReference type="InterPro" id="IPR002314">
    <property type="entry name" value="aa-tRNA-synt_IIb"/>
</dbReference>
<keyword evidence="4 8" id="KW-0547">Nucleotide-binding</keyword>
<dbReference type="CDD" id="cd00774">
    <property type="entry name" value="GlyRS-like_core"/>
    <property type="match status" value="1"/>
</dbReference>
<keyword evidence="2 8" id="KW-0963">Cytoplasm</keyword>
<keyword evidence="6 8" id="KW-0648">Protein biosynthesis</keyword>